<evidence type="ECO:0000313" key="3">
    <source>
        <dbReference type="Proteomes" id="UP001645038"/>
    </source>
</evidence>
<feature type="coiled-coil region" evidence="1">
    <location>
        <begin position="56"/>
        <end position="116"/>
    </location>
</feature>
<evidence type="ECO:0000313" key="2">
    <source>
        <dbReference type="EMBL" id="MBE0464866.1"/>
    </source>
</evidence>
<evidence type="ECO:0000256" key="1">
    <source>
        <dbReference type="SAM" id="Coils"/>
    </source>
</evidence>
<comment type="caution">
    <text evidence="2">The sequence shown here is derived from an EMBL/GenBank/DDBJ whole genome shotgun (WGS) entry which is preliminary data.</text>
</comment>
<gene>
    <name evidence="2" type="ORF">EI547_15605</name>
</gene>
<evidence type="ECO:0008006" key="4">
    <source>
        <dbReference type="Google" id="ProtNLM"/>
    </source>
</evidence>
<organism evidence="2 3">
    <name type="scientific">Halomonas colorata</name>
    <dbReference type="NCBI Taxonomy" id="2742615"/>
    <lineage>
        <taxon>Bacteria</taxon>
        <taxon>Pseudomonadati</taxon>
        <taxon>Pseudomonadota</taxon>
        <taxon>Gammaproteobacteria</taxon>
        <taxon>Oceanospirillales</taxon>
        <taxon>Halomonadaceae</taxon>
        <taxon>Halomonas</taxon>
    </lineage>
</organism>
<reference evidence="2 3" key="1">
    <citation type="submission" date="2020-07" db="EMBL/GenBank/DDBJ databases">
        <title>Halophilic bacteria isolated from french cheeses.</title>
        <authorList>
            <person name="Kothe C.I."/>
            <person name="Farah-Kraiem B."/>
            <person name="Renault P."/>
            <person name="Dridi B."/>
        </authorList>
    </citation>
    <scope>NUCLEOTIDE SEQUENCE [LARGE SCALE GENOMIC DNA]</scope>
    <source>
        <strain evidence="2 3">FME20</strain>
    </source>
</reference>
<keyword evidence="3" id="KW-1185">Reference proteome</keyword>
<keyword evidence="1" id="KW-0175">Coiled coil</keyword>
<dbReference type="EMBL" id="RRZB01000049">
    <property type="protein sequence ID" value="MBE0464866.1"/>
    <property type="molecule type" value="Genomic_DNA"/>
</dbReference>
<dbReference type="RefSeq" id="WP_192539318.1">
    <property type="nucleotide sequence ID" value="NZ_RRZB01000049.1"/>
</dbReference>
<dbReference type="Proteomes" id="UP001645038">
    <property type="component" value="Unassembled WGS sequence"/>
</dbReference>
<name>A0ABR9G1U2_9GAMM</name>
<sequence length="148" mass="17303">MNSQKEFTLQRLKDAFERLRAGKPERTKADGKVSIKRVNDEAGLSQGAIYYYKAFVEELRAEIRIIEAERERRQVVDDMGLNLSTEAKLRLERDREKRLKIEYRDQVKNLKQLSDKIIAENVSLAFRCRELQDELCRASAMKVTPIGR</sequence>
<protein>
    <recommendedName>
        <fullName evidence="4">KfrA N-terminal DNA-binding domain-containing protein</fullName>
    </recommendedName>
</protein>
<proteinExistence type="predicted"/>
<accession>A0ABR9G1U2</accession>